<keyword evidence="8" id="KW-1185">Reference proteome</keyword>
<dbReference type="InterPro" id="IPR029787">
    <property type="entry name" value="Nucleotide_cyclase"/>
</dbReference>
<evidence type="ECO:0008006" key="9">
    <source>
        <dbReference type="Google" id="ProtNLM"/>
    </source>
</evidence>
<accession>A0A3A9K8I7</accession>
<evidence type="ECO:0000256" key="4">
    <source>
        <dbReference type="SAM" id="Phobius"/>
    </source>
</evidence>
<protein>
    <recommendedName>
        <fullName evidence="9">GGDEF domain-containing protein</fullName>
    </recommendedName>
</protein>
<dbReference type="Proteomes" id="UP000281498">
    <property type="component" value="Unassembled WGS sequence"/>
</dbReference>
<reference evidence="7 8" key="1">
    <citation type="submission" date="2017-10" db="EMBL/GenBank/DDBJ databases">
        <title>Bacillus sp. nov., a halophilic bacterium isolated from a Keqin Lake.</title>
        <authorList>
            <person name="Wang H."/>
        </authorList>
    </citation>
    <scope>NUCLEOTIDE SEQUENCE [LARGE SCALE GENOMIC DNA]</scope>
    <source>
        <strain evidence="7 8">KCTC 13187</strain>
    </source>
</reference>
<dbReference type="InterPro" id="IPR007892">
    <property type="entry name" value="CHASE4"/>
</dbReference>
<dbReference type="OrthoDB" id="9759607at2"/>
<dbReference type="InterPro" id="IPR003660">
    <property type="entry name" value="HAMP_dom"/>
</dbReference>
<evidence type="ECO:0000259" key="5">
    <source>
        <dbReference type="PROSITE" id="PS50885"/>
    </source>
</evidence>
<comment type="caution">
    <text evidence="7">The sequence shown here is derived from an EMBL/GenBank/DDBJ whole genome shotgun (WGS) entry which is preliminary data.</text>
</comment>
<dbReference type="PROSITE" id="PS50887">
    <property type="entry name" value="GGDEF"/>
    <property type="match status" value="1"/>
</dbReference>
<dbReference type="RefSeq" id="WP_110937373.1">
    <property type="nucleotide sequence ID" value="NZ_KZ614146.1"/>
</dbReference>
<dbReference type="NCBIfam" id="TIGR00254">
    <property type="entry name" value="GGDEF"/>
    <property type="match status" value="1"/>
</dbReference>
<gene>
    <name evidence="7" type="ORF">CR203_11555</name>
</gene>
<evidence type="ECO:0000256" key="1">
    <source>
        <dbReference type="ARBA" id="ARBA00004236"/>
    </source>
</evidence>
<dbReference type="PROSITE" id="PS50885">
    <property type="entry name" value="HAMP"/>
    <property type="match status" value="1"/>
</dbReference>
<dbReference type="PANTHER" id="PTHR46663">
    <property type="entry name" value="DIGUANYLATE CYCLASE DGCT-RELATED"/>
    <property type="match status" value="1"/>
</dbReference>
<dbReference type="GO" id="GO:0007165">
    <property type="term" value="P:signal transduction"/>
    <property type="evidence" value="ECO:0007669"/>
    <property type="project" value="InterPro"/>
</dbReference>
<proteinExistence type="predicted"/>
<evidence type="ECO:0000256" key="2">
    <source>
        <dbReference type="ARBA" id="ARBA00022475"/>
    </source>
</evidence>
<keyword evidence="4" id="KW-1133">Transmembrane helix</keyword>
<feature type="transmembrane region" description="Helical" evidence="4">
    <location>
        <begin position="259"/>
        <end position="279"/>
    </location>
</feature>
<evidence type="ECO:0000259" key="6">
    <source>
        <dbReference type="PROSITE" id="PS50887"/>
    </source>
</evidence>
<evidence type="ECO:0000313" key="8">
    <source>
        <dbReference type="Proteomes" id="UP000281498"/>
    </source>
</evidence>
<keyword evidence="4" id="KW-0812">Transmembrane</keyword>
<dbReference type="SUPFAM" id="SSF55073">
    <property type="entry name" value="Nucleotide cyclase"/>
    <property type="match status" value="1"/>
</dbReference>
<dbReference type="Pfam" id="PF05228">
    <property type="entry name" value="CHASE4"/>
    <property type="match status" value="1"/>
</dbReference>
<dbReference type="InterPro" id="IPR043128">
    <property type="entry name" value="Rev_trsase/Diguanyl_cyclase"/>
</dbReference>
<sequence length="505" mass="58746">MKLKMKVFNVILICLLVFFIVLLFIIKPILLESAAKLDEHRLSTKMDNVLAYIESETDDLQRLNKDWAVWDDTYNLLLGEYPNYEEVNLQKETFTNNEVNLMIFINENSEIIEEKAMNYDTGINLELGEEFVENLSLLIDKKSNKERTLFGVTEFGLTMLSVEEVYPSNGEGDSAGLLVMGKFLEAGYFDRMQKELATSFSYIEVDEAGNDGGHEISITDNTMINGSMYLFDEFNEQMLRLDIPMQRSHYMEEQSNMNMLFLSFFLASVLLTMILFYLLDRLITSRVTGLSTELRTIQATKDEKNARVEVDKSGSDEISMLKHTINDLLQTLDCKTEEVKNLAFYDQMTGLPNRYYLYQYSFKNKEQHSFYTIFMDIDGFKSVNDTYGHLVGDKLLNKFSLRLREFMKDQTGFVSRLGGDEFIILLEDIDNEKLEEQLDRLLTSLRREYRIDNTRISNSTSMGISHYPKDGESLDELIQMADKAMYQAKENGKNRWRYYNPKPFT</sequence>
<evidence type="ECO:0000313" key="7">
    <source>
        <dbReference type="EMBL" id="RKL67140.1"/>
    </source>
</evidence>
<feature type="domain" description="HAMP" evidence="5">
    <location>
        <begin position="281"/>
        <end position="337"/>
    </location>
</feature>
<dbReference type="AlphaFoldDB" id="A0A3A9K8I7"/>
<dbReference type="Pfam" id="PF00990">
    <property type="entry name" value="GGDEF"/>
    <property type="match status" value="1"/>
</dbReference>
<dbReference type="InterPro" id="IPR052163">
    <property type="entry name" value="DGC-Regulatory_Protein"/>
</dbReference>
<dbReference type="Gene3D" id="6.10.340.10">
    <property type="match status" value="1"/>
</dbReference>
<dbReference type="GO" id="GO:0005886">
    <property type="term" value="C:plasma membrane"/>
    <property type="evidence" value="ECO:0007669"/>
    <property type="project" value="UniProtKB-SubCell"/>
</dbReference>
<comment type="subcellular location">
    <subcellularLocation>
        <location evidence="1">Cell membrane</location>
    </subcellularLocation>
</comment>
<keyword evidence="3 4" id="KW-0472">Membrane</keyword>
<dbReference type="CDD" id="cd01949">
    <property type="entry name" value="GGDEF"/>
    <property type="match status" value="1"/>
</dbReference>
<feature type="transmembrane region" description="Helical" evidence="4">
    <location>
        <begin position="7"/>
        <end position="26"/>
    </location>
</feature>
<dbReference type="Gene3D" id="3.30.70.270">
    <property type="match status" value="1"/>
</dbReference>
<organism evidence="7 8">
    <name type="scientific">Salipaludibacillus neizhouensis</name>
    <dbReference type="NCBI Taxonomy" id="885475"/>
    <lineage>
        <taxon>Bacteria</taxon>
        <taxon>Bacillati</taxon>
        <taxon>Bacillota</taxon>
        <taxon>Bacilli</taxon>
        <taxon>Bacillales</taxon>
        <taxon>Bacillaceae</taxon>
    </lineage>
</organism>
<feature type="domain" description="GGDEF" evidence="6">
    <location>
        <begin position="368"/>
        <end position="501"/>
    </location>
</feature>
<dbReference type="InterPro" id="IPR000160">
    <property type="entry name" value="GGDEF_dom"/>
</dbReference>
<dbReference type="SMART" id="SM00267">
    <property type="entry name" value="GGDEF"/>
    <property type="match status" value="1"/>
</dbReference>
<dbReference type="EMBL" id="PDOE01000004">
    <property type="protein sequence ID" value="RKL67140.1"/>
    <property type="molecule type" value="Genomic_DNA"/>
</dbReference>
<evidence type="ECO:0000256" key="3">
    <source>
        <dbReference type="ARBA" id="ARBA00023136"/>
    </source>
</evidence>
<dbReference type="PANTHER" id="PTHR46663:SF2">
    <property type="entry name" value="GGDEF DOMAIN-CONTAINING PROTEIN"/>
    <property type="match status" value="1"/>
</dbReference>
<name>A0A3A9K8I7_9BACI</name>
<keyword evidence="2" id="KW-1003">Cell membrane</keyword>